<dbReference type="Pfam" id="PF10082">
    <property type="entry name" value="BBP2_2"/>
    <property type="match status" value="1"/>
</dbReference>
<name>A0ABS7EGI3_9GAMM</name>
<protein>
    <submittedName>
        <fullName evidence="1">Outer membrane beta-barrel protein</fullName>
    </submittedName>
</protein>
<dbReference type="EMBL" id="JAHZSS010000011">
    <property type="protein sequence ID" value="MBW8191448.1"/>
    <property type="molecule type" value="Genomic_DNA"/>
</dbReference>
<proteinExistence type="predicted"/>
<organism evidence="1 2">
    <name type="scientific">Neiella holothuriorum</name>
    <dbReference type="NCBI Taxonomy" id="2870530"/>
    <lineage>
        <taxon>Bacteria</taxon>
        <taxon>Pseudomonadati</taxon>
        <taxon>Pseudomonadota</taxon>
        <taxon>Gammaproteobacteria</taxon>
        <taxon>Alteromonadales</taxon>
        <taxon>Echinimonadaceae</taxon>
        <taxon>Neiella</taxon>
    </lineage>
</organism>
<evidence type="ECO:0000313" key="2">
    <source>
        <dbReference type="Proteomes" id="UP001166251"/>
    </source>
</evidence>
<reference evidence="1" key="1">
    <citation type="submission" date="2021-07" db="EMBL/GenBank/DDBJ databases">
        <title>Neiella marina sp. nov., isolated from the intestinal content of sea cucumber Apostichopus japonicus.</title>
        <authorList>
            <person name="Bai X."/>
        </authorList>
    </citation>
    <scope>NUCLEOTIDE SEQUENCE</scope>
    <source>
        <strain evidence="1">126</strain>
    </source>
</reference>
<dbReference type="Proteomes" id="UP001166251">
    <property type="component" value="Unassembled WGS sequence"/>
</dbReference>
<evidence type="ECO:0000313" key="1">
    <source>
        <dbReference type="EMBL" id="MBW8191448.1"/>
    </source>
</evidence>
<sequence length="397" mass="45320">MESRTGKVCLVGIGTLLASHANAYEPAQVEVSNGLKFVPEIATDIGYNDNPANQQDDEQDSWFAIVSPKFALQGGNNITGYGVTYTLIDGSYADSDEDDFTDHVVDTRFNHEFTARHRIELNYQFARRHEERGTGLSEGRPDAFDEVVEKDNQRVDLVYGLGVREATFNVDLHLGYADVDYRNFEEVSDYRDYDSLLAGTVLYWRLAPRTSLLFEWQMDDKEYNKTAATENSRDSKDHKALVGLKWEATGKTSGEIKMGYEDRNYDADARKDFSGFTWLVGVEWQPLTYSTISLDSGRRAKDPDTLGDYIEESSVHARWRHNWSNRLATITGIEYVEESFTGIDREDEFLSSSIGLRYDWLRWLSTEVKYSYTDMDSNIDAVTYDKNVYTLTVNASL</sequence>
<gene>
    <name evidence="1" type="ORF">K0504_10405</name>
</gene>
<accession>A0ABS7EGI3</accession>
<dbReference type="SUPFAM" id="SSF56935">
    <property type="entry name" value="Porins"/>
    <property type="match status" value="1"/>
</dbReference>
<dbReference type="RefSeq" id="WP_220104129.1">
    <property type="nucleotide sequence ID" value="NZ_JAHZSS010000011.1"/>
</dbReference>
<keyword evidence="2" id="KW-1185">Reference proteome</keyword>
<dbReference type="InterPro" id="IPR018759">
    <property type="entry name" value="BBP2_2"/>
</dbReference>
<comment type="caution">
    <text evidence="1">The sequence shown here is derived from an EMBL/GenBank/DDBJ whole genome shotgun (WGS) entry which is preliminary data.</text>
</comment>